<accession>A0A075JJ51</accession>
<gene>
    <name evidence="1" type="ORF">HX89_02215</name>
</gene>
<dbReference type="KEGG" id="dni:HX89_02215"/>
<keyword evidence="2" id="KW-1185">Reference proteome</keyword>
<protein>
    <submittedName>
        <fullName evidence="1">Uncharacterized protein</fullName>
    </submittedName>
</protein>
<dbReference type="Proteomes" id="UP000027986">
    <property type="component" value="Chromosome"/>
</dbReference>
<evidence type="ECO:0000313" key="2">
    <source>
        <dbReference type="Proteomes" id="UP000027986"/>
    </source>
</evidence>
<sequence>MTQPFLLVRARAGQHTSLLEVTFADGLFRLASTRGASVHAAEDVVSAVLQLVVDAPPDADADLVVIGCLDEVATPCLIAARRGGEWCDVGFDDATRDWFDVRAEVVAALVGLHAQSGAPSGCLAAGDAQDEMRPGAGWEHAA</sequence>
<reference evidence="1 2" key="1">
    <citation type="submission" date="2014-07" db="EMBL/GenBank/DDBJ databases">
        <title>Genome Sequencing of Dermacoccus nishinomiyaensis.</title>
        <authorList>
            <person name="Hong K.W."/>
            <person name="Chan K.G."/>
        </authorList>
    </citation>
    <scope>NUCLEOTIDE SEQUENCE [LARGE SCALE GENOMIC DNA]</scope>
    <source>
        <strain evidence="1 2">M25</strain>
    </source>
</reference>
<name>A0A075JJ51_9MICO</name>
<organism evidence="1 2">
    <name type="scientific">Dermacoccus nishinomiyaensis</name>
    <dbReference type="NCBI Taxonomy" id="1274"/>
    <lineage>
        <taxon>Bacteria</taxon>
        <taxon>Bacillati</taxon>
        <taxon>Actinomycetota</taxon>
        <taxon>Actinomycetes</taxon>
        <taxon>Micrococcales</taxon>
        <taxon>Dermacoccaceae</taxon>
        <taxon>Dermacoccus</taxon>
    </lineage>
</organism>
<proteinExistence type="predicted"/>
<dbReference type="AlphaFoldDB" id="A0A075JJ51"/>
<evidence type="ECO:0000313" key="1">
    <source>
        <dbReference type="EMBL" id="AIF39988.1"/>
    </source>
</evidence>
<dbReference type="HOGENOM" id="CLU_1812625_0_0_11"/>
<dbReference type="EMBL" id="CP008889">
    <property type="protein sequence ID" value="AIF39988.1"/>
    <property type="molecule type" value="Genomic_DNA"/>
</dbReference>